<dbReference type="InterPro" id="IPR051425">
    <property type="entry name" value="Formin_Homology"/>
</dbReference>
<feature type="compositionally biased region" description="Low complexity" evidence="2">
    <location>
        <begin position="246"/>
        <end position="260"/>
    </location>
</feature>
<feature type="compositionally biased region" description="Basic and acidic residues" evidence="2">
    <location>
        <begin position="205"/>
        <end position="230"/>
    </location>
</feature>
<name>A0AAE3GBW0_9PSEU</name>
<proteinExistence type="predicted"/>
<feature type="compositionally biased region" description="Polar residues" evidence="2">
    <location>
        <begin position="44"/>
        <end position="58"/>
    </location>
</feature>
<dbReference type="PANTHER" id="PTHR45725:SF1">
    <property type="entry name" value="DISHEVELLED ASSOCIATED ACTIVATOR OF MORPHOGENESIS, ISOFORM D"/>
    <property type="match status" value="1"/>
</dbReference>
<feature type="region of interest" description="Disordered" evidence="2">
    <location>
        <begin position="205"/>
        <end position="303"/>
    </location>
</feature>
<feature type="region of interest" description="Disordered" evidence="2">
    <location>
        <begin position="1"/>
        <end position="193"/>
    </location>
</feature>
<feature type="region of interest" description="Disordered" evidence="2">
    <location>
        <begin position="891"/>
        <end position="967"/>
    </location>
</feature>
<organism evidence="3 4">
    <name type="scientific">Goodfellowiella coeruleoviolacea</name>
    <dbReference type="NCBI Taxonomy" id="334858"/>
    <lineage>
        <taxon>Bacteria</taxon>
        <taxon>Bacillati</taxon>
        <taxon>Actinomycetota</taxon>
        <taxon>Actinomycetes</taxon>
        <taxon>Pseudonocardiales</taxon>
        <taxon>Pseudonocardiaceae</taxon>
        <taxon>Goodfellowiella</taxon>
    </lineage>
</organism>
<evidence type="ECO:0000256" key="2">
    <source>
        <dbReference type="SAM" id="MobiDB-lite"/>
    </source>
</evidence>
<dbReference type="PANTHER" id="PTHR45725">
    <property type="entry name" value="FORMIN HOMOLOGY 2 FAMILY MEMBER"/>
    <property type="match status" value="1"/>
</dbReference>
<protein>
    <submittedName>
        <fullName evidence="3">Uncharacterized protein</fullName>
    </submittedName>
</protein>
<feature type="compositionally biased region" description="Low complexity" evidence="2">
    <location>
        <begin position="81"/>
        <end position="99"/>
    </location>
</feature>
<feature type="compositionally biased region" description="Basic and acidic residues" evidence="2">
    <location>
        <begin position="130"/>
        <end position="152"/>
    </location>
</feature>
<keyword evidence="1" id="KW-0175">Coiled coil</keyword>
<feature type="compositionally biased region" description="Low complexity" evidence="2">
    <location>
        <begin position="109"/>
        <end position="129"/>
    </location>
</feature>
<feature type="compositionally biased region" description="Basic and acidic residues" evidence="2">
    <location>
        <begin position="1311"/>
        <end position="1323"/>
    </location>
</feature>
<comment type="caution">
    <text evidence="3">The sequence shown here is derived from an EMBL/GenBank/DDBJ whole genome shotgun (WGS) entry which is preliminary data.</text>
</comment>
<feature type="compositionally biased region" description="Pro residues" evidence="2">
    <location>
        <begin position="268"/>
        <end position="278"/>
    </location>
</feature>
<evidence type="ECO:0000313" key="3">
    <source>
        <dbReference type="EMBL" id="MCP2163318.1"/>
    </source>
</evidence>
<feature type="compositionally biased region" description="Low complexity" evidence="2">
    <location>
        <begin position="12"/>
        <end position="27"/>
    </location>
</feature>
<feature type="compositionally biased region" description="Basic residues" evidence="2">
    <location>
        <begin position="894"/>
        <end position="927"/>
    </location>
</feature>
<accession>A0AAE3GBW0</accession>
<dbReference type="Proteomes" id="UP001206128">
    <property type="component" value="Unassembled WGS sequence"/>
</dbReference>
<feature type="compositionally biased region" description="Low complexity" evidence="2">
    <location>
        <begin position="153"/>
        <end position="165"/>
    </location>
</feature>
<sequence>MPPPPKARALRPSVTSPASAVAPALVATKDRPSAREPARPPLVSASNAAVTAALTNRHSPAVPPLPAGKSPFAGQDIVGNGAVAAARRAEPAPTAAQPAAPEPAPAAAPTPDTGAAPGPKRRPGPAGDPKFARLKKDVQRKQRTVADSHPAPRTEAAAAQDAAVPPKDDQEAQGKTANAEKMNDAQPKEFDKDAFIRAVEKAITDKAPKNLDEADKFADSGKADEIRGEVQGKVGEGKATSAEQIATTTAAPPDTSAAVPKKVVPMSPDRPPATPGTPSPGNAVPDQLPPSATDMSAGPADIERRMATADVTETQLRRANEPSFTTALNEKKTVEQHSATAPGQLRKHEARQLRASTAEARRLGTAAMGAMGARRVRTGQQVGAGKTGAKNRDEDKRAEVTAKLQGVFDRMKADVEAILNGLDKKVDDQFTRDEKQARDAFTAEHKQKMAEYKDRRYSGATGKLRWVRDLFAGLPAEADKIFDEARNNYITRMRRVISDVATTIADDLNAAKRRIAQGRTELRAEVRALPAHLQSIGQQAAAEFTDRFDQLAQAVDDKGTELVDTLATKYTETLKAVDDEIAAEKEKNKGLVAKAVDAVKGVIDTILELKRLLLAVLAKAAQAVLGILRDPIGFLRNLVSAVGNGLRQFLRNIGRHLQQGIMSWLLGRASEAGLQLPEKFDTRGVLTMIAGLLGLTWPSIRARITRKVPERAVAAAETAVPLVAEVRRRGVAGMWEDLKTRLGDLRKDLLDKVIAYVTPTIVVAGITWVISLLNPASAFVRAVKLIIDIVRFVVTQARQIIDFVNAVLDAVIAIAKGAGGGVPGLVERALARSIPVLLGFLASLLGIGGIAAKVKQIVQAMSKPVNRAVDWVVDKIVGLVKKLWAKLKSALDKKKPKKSKQPTKSKHRKDRDRPGKPRRADKHRKPKDVKPRPDKPSQPRHADTRIPPEQTTLSMSGEGHTLIATPGEGVDIASQRLKVSVKAGRLVSKLRNNKKDPQREKKIEALNGIIKSAKKVERIIEKAEQEKGKKVKNLLDYPGFAKAFRDLKAAIVQYGTDFDAKDLVATAALRDPKMLEKEIRDDIVRVARHHDKEGPYEDVVERVVPEVNRDKKIKDYTKYSTSGAVRTAETTGNYPTWNGRDLIEGAIYRLIGRYQGDSGRTYNIVIGDQNMVGKKALESLQRLQDATTEAGGLPAGELRRRMSPGMCRAGHHRPDLRARFVGMVIEKYVAAQVAADKNIERGGSSQPGASIPDFLVIDGSRKIPVDITGSSSTSRTDHLKRSYISRATQLITYKTIDNKVLEAVFPPPPEKSQRDDKDHKTTV</sequence>
<feature type="region of interest" description="Disordered" evidence="2">
    <location>
        <begin position="1304"/>
        <end position="1323"/>
    </location>
</feature>
<dbReference type="EMBL" id="JAMTCK010000001">
    <property type="protein sequence ID" value="MCP2163318.1"/>
    <property type="molecule type" value="Genomic_DNA"/>
</dbReference>
<keyword evidence="4" id="KW-1185">Reference proteome</keyword>
<feature type="coiled-coil region" evidence="1">
    <location>
        <begin position="1006"/>
        <end position="1033"/>
    </location>
</feature>
<reference evidence="3" key="1">
    <citation type="submission" date="2022-06" db="EMBL/GenBank/DDBJ databases">
        <title>Genomic Encyclopedia of Archaeal and Bacterial Type Strains, Phase II (KMG-II): from individual species to whole genera.</title>
        <authorList>
            <person name="Goeker M."/>
        </authorList>
    </citation>
    <scope>NUCLEOTIDE SEQUENCE</scope>
    <source>
        <strain evidence="3">DSM 43935</strain>
    </source>
</reference>
<evidence type="ECO:0000256" key="1">
    <source>
        <dbReference type="SAM" id="Coils"/>
    </source>
</evidence>
<feature type="compositionally biased region" description="Basic and acidic residues" evidence="2">
    <location>
        <begin position="928"/>
        <end position="946"/>
    </location>
</feature>
<evidence type="ECO:0000313" key="4">
    <source>
        <dbReference type="Proteomes" id="UP001206128"/>
    </source>
</evidence>
<feature type="compositionally biased region" description="Basic and acidic residues" evidence="2">
    <location>
        <begin position="28"/>
        <end position="38"/>
    </location>
</feature>
<gene>
    <name evidence="3" type="ORF">LX83_000158</name>
</gene>
<feature type="compositionally biased region" description="Basic and acidic residues" evidence="2">
    <location>
        <begin position="181"/>
        <end position="193"/>
    </location>
</feature>